<feature type="transmembrane region" description="Helical" evidence="1">
    <location>
        <begin position="117"/>
        <end position="135"/>
    </location>
</feature>
<dbReference type="AlphaFoldDB" id="A0A226IBQ9"/>
<dbReference type="Proteomes" id="UP000198336">
    <property type="component" value="Unassembled WGS sequence"/>
</dbReference>
<name>A0A226IBQ9_9FLAO</name>
<sequence>MGLSIIGIEAINDFSKTKIFYASLNPEKNYSKDILVVNEKIPPSNSGSNKTSWIFYGYCKSDKLKNGIAIPINIIERGSLNTSQIPIWRIKTVKNKILYRRENNIINSPFSYEMRQYWVTPLFMIAILPALFCYLKIRRRENTRKPSF</sequence>
<evidence type="ECO:0000313" key="2">
    <source>
        <dbReference type="EMBL" id="OXB03469.1"/>
    </source>
</evidence>
<keyword evidence="1" id="KW-1133">Transmembrane helix</keyword>
<evidence type="ECO:0000313" key="3">
    <source>
        <dbReference type="Proteomes" id="UP000198336"/>
    </source>
</evidence>
<keyword evidence="1" id="KW-0472">Membrane</keyword>
<keyword evidence="3" id="KW-1185">Reference proteome</keyword>
<dbReference type="EMBL" id="MUHA01000001">
    <property type="protein sequence ID" value="OXB03469.1"/>
    <property type="molecule type" value="Genomic_DNA"/>
</dbReference>
<protein>
    <submittedName>
        <fullName evidence="2">Uncharacterized protein</fullName>
    </submittedName>
</protein>
<reference evidence="2 3" key="1">
    <citation type="submission" date="2016-11" db="EMBL/GenBank/DDBJ databases">
        <title>Whole genomes of Flavobacteriaceae.</title>
        <authorList>
            <person name="Stine C."/>
            <person name="Li C."/>
            <person name="Tadesse D."/>
        </authorList>
    </citation>
    <scope>NUCLEOTIDE SEQUENCE [LARGE SCALE GENOMIC DNA]</scope>
    <source>
        <strain evidence="2 3">CCUG 59446</strain>
    </source>
</reference>
<evidence type="ECO:0000256" key="1">
    <source>
        <dbReference type="SAM" id="Phobius"/>
    </source>
</evidence>
<organism evidence="2 3">
    <name type="scientific">Flavobacterium oncorhynchi</name>
    <dbReference type="NCBI Taxonomy" id="728056"/>
    <lineage>
        <taxon>Bacteria</taxon>
        <taxon>Pseudomonadati</taxon>
        <taxon>Bacteroidota</taxon>
        <taxon>Flavobacteriia</taxon>
        <taxon>Flavobacteriales</taxon>
        <taxon>Flavobacteriaceae</taxon>
        <taxon>Flavobacterium</taxon>
    </lineage>
</organism>
<accession>A0A226IBQ9</accession>
<keyword evidence="1" id="KW-0812">Transmembrane</keyword>
<gene>
    <name evidence="2" type="ORF">B0A75_00585</name>
</gene>
<comment type="caution">
    <text evidence="2">The sequence shown here is derived from an EMBL/GenBank/DDBJ whole genome shotgun (WGS) entry which is preliminary data.</text>
</comment>
<proteinExistence type="predicted"/>